<dbReference type="GO" id="GO:0008168">
    <property type="term" value="F:methyltransferase activity"/>
    <property type="evidence" value="ECO:0007669"/>
    <property type="project" value="UniProtKB-KW"/>
</dbReference>
<dbReference type="PANTHER" id="PTHR47099">
    <property type="entry name" value="METHYLCOBAMIDE:COM METHYLTRANSFERASE MTBA"/>
    <property type="match status" value="1"/>
</dbReference>
<evidence type="ECO:0000256" key="4">
    <source>
        <dbReference type="ARBA" id="ARBA00022723"/>
    </source>
</evidence>
<dbReference type="SUPFAM" id="SSF51726">
    <property type="entry name" value="UROD/MetE-like"/>
    <property type="match status" value="1"/>
</dbReference>
<dbReference type="PANTHER" id="PTHR47099:SF1">
    <property type="entry name" value="METHYLCOBAMIDE:COM METHYLTRANSFERASE MTBA"/>
    <property type="match status" value="1"/>
</dbReference>
<protein>
    <recommendedName>
        <fullName evidence="7">Uroporphyrinogen decarboxylase (URO-D) domain-containing protein</fullName>
    </recommendedName>
</protein>
<dbReference type="Proteomes" id="UP000242219">
    <property type="component" value="Unassembled WGS sequence"/>
</dbReference>
<name>A0A1V6M3K2_9BACT</name>
<evidence type="ECO:0000313" key="9">
    <source>
        <dbReference type="Proteomes" id="UP000242219"/>
    </source>
</evidence>
<evidence type="ECO:0000256" key="1">
    <source>
        <dbReference type="ARBA" id="ARBA00001947"/>
    </source>
</evidence>
<dbReference type="Gene3D" id="3.20.20.210">
    <property type="match status" value="1"/>
</dbReference>
<dbReference type="GO" id="GO:0015948">
    <property type="term" value="P:methanogenesis"/>
    <property type="evidence" value="ECO:0007669"/>
    <property type="project" value="UniProtKB-KW"/>
</dbReference>
<dbReference type="AlphaFoldDB" id="A0A1V6M3K2"/>
<dbReference type="NCBIfam" id="NF004889">
    <property type="entry name" value="PRK06252.1"/>
    <property type="match status" value="1"/>
</dbReference>
<reference evidence="8 9" key="1">
    <citation type="journal article" date="2016" name="Genome Announc.">
        <title>Draft Genome Sequence of the Anaerobic Ammonium-Oxidizing Bacterium 'Candidatus Brocadia sp. 40'.</title>
        <authorList>
            <person name="Ali M."/>
            <person name="Haroon M.F."/>
            <person name="Narita Y."/>
            <person name="Zhang L."/>
            <person name="Rangel Shaw D."/>
            <person name="Okabe S."/>
            <person name="Saikaly P.E."/>
        </authorList>
    </citation>
    <scope>NUCLEOTIDE SEQUENCE [LARGE SCALE GENOMIC DNA]</scope>
    <source>
        <strain evidence="8 9">40</strain>
    </source>
</reference>
<dbReference type="NCBIfam" id="TIGR01463">
    <property type="entry name" value="mtaA_cmuA"/>
    <property type="match status" value="1"/>
</dbReference>
<accession>A0A1V6M3K2</accession>
<keyword evidence="4" id="KW-0479">Metal-binding</keyword>
<evidence type="ECO:0000256" key="2">
    <source>
        <dbReference type="ARBA" id="ARBA00022603"/>
    </source>
</evidence>
<evidence type="ECO:0000256" key="6">
    <source>
        <dbReference type="ARBA" id="ARBA00022994"/>
    </source>
</evidence>
<dbReference type="InterPro" id="IPR052024">
    <property type="entry name" value="Methanogen_methyltrans"/>
</dbReference>
<feature type="domain" description="Uroporphyrinogen decarboxylase (URO-D)" evidence="7">
    <location>
        <begin position="2"/>
        <end position="336"/>
    </location>
</feature>
<gene>
    <name evidence="8" type="ORF">BIY37_00705</name>
</gene>
<keyword evidence="3" id="KW-0808">Transferase</keyword>
<dbReference type="Pfam" id="PF01208">
    <property type="entry name" value="URO-D"/>
    <property type="match status" value="1"/>
</dbReference>
<dbReference type="GO" id="GO:0006730">
    <property type="term" value="P:one-carbon metabolic process"/>
    <property type="evidence" value="ECO:0007669"/>
    <property type="project" value="InterPro"/>
</dbReference>
<comment type="cofactor">
    <cofactor evidence="1">
        <name>Zn(2+)</name>
        <dbReference type="ChEBI" id="CHEBI:29105"/>
    </cofactor>
</comment>
<evidence type="ECO:0000256" key="3">
    <source>
        <dbReference type="ARBA" id="ARBA00022679"/>
    </source>
</evidence>
<comment type="caution">
    <text evidence="8">The sequence shown here is derived from an EMBL/GenBank/DDBJ whole genome shotgun (WGS) entry which is preliminary data.</text>
</comment>
<evidence type="ECO:0000259" key="7">
    <source>
        <dbReference type="Pfam" id="PF01208"/>
    </source>
</evidence>
<dbReference type="GO" id="GO:0004853">
    <property type="term" value="F:uroporphyrinogen decarboxylase activity"/>
    <property type="evidence" value="ECO:0007669"/>
    <property type="project" value="InterPro"/>
</dbReference>
<dbReference type="InterPro" id="IPR000257">
    <property type="entry name" value="Uroporphyrinogen_deCOase"/>
</dbReference>
<keyword evidence="5" id="KW-0862">Zinc</keyword>
<dbReference type="InterPro" id="IPR006360">
    <property type="entry name" value="Mtase_MtaA_CmuA"/>
</dbReference>
<keyword evidence="2" id="KW-0489">Methyltransferase</keyword>
<organism evidence="8 9">
    <name type="scientific">Candidatus Brocadia sapporoensis</name>
    <dbReference type="NCBI Taxonomy" id="392547"/>
    <lineage>
        <taxon>Bacteria</taxon>
        <taxon>Pseudomonadati</taxon>
        <taxon>Planctomycetota</taxon>
        <taxon>Candidatus Brocadiia</taxon>
        <taxon>Candidatus Brocadiales</taxon>
        <taxon>Candidatus Brocadiaceae</taxon>
        <taxon>Candidatus Brocadia</taxon>
    </lineage>
</organism>
<dbReference type="RefSeq" id="WP_070065923.1">
    <property type="nucleotide sequence ID" value="NZ_MJUW02000017.1"/>
</dbReference>
<dbReference type="InterPro" id="IPR038071">
    <property type="entry name" value="UROD/MetE-like_sf"/>
</dbReference>
<dbReference type="GO" id="GO:0046872">
    <property type="term" value="F:metal ion binding"/>
    <property type="evidence" value="ECO:0007669"/>
    <property type="project" value="UniProtKB-KW"/>
</dbReference>
<evidence type="ECO:0000256" key="5">
    <source>
        <dbReference type="ARBA" id="ARBA00022833"/>
    </source>
</evidence>
<sequence length="343" mass="37257">MTEKERLLKILHDVKVDRPPVIAPGGMMTMASKEVMEMTNCRWPAVHRDAEKMAALSIAMHDEAGIENLGIPFCMTVEAEALGGEVEDGDEVTEPHIIKYPLESVEEWRNLKALNPHKDGRLPAILTCTSLLSKGRPDIPVIGNLVGPLSLASSLIDATLLFRALRREPEEVHRMLGFLNDNSIRYGQALISNGADLIVISDPSATGEILGPRMFDEFALPYLNAMIAGIHMLGKPVIVHICGNVAPVQELLKKLDSECISVDSVVNIKEMRNAIPGKKLMGNISAILLQNGPVDKIQTVSKNLLDFGVDILAPACGLSAKTPVRHIRAMTDTAKTTSAKLQA</sequence>
<proteinExistence type="predicted"/>
<keyword evidence="9" id="KW-1185">Reference proteome</keyword>
<dbReference type="GO" id="GO:0032259">
    <property type="term" value="P:methylation"/>
    <property type="evidence" value="ECO:0007669"/>
    <property type="project" value="UniProtKB-KW"/>
</dbReference>
<dbReference type="EMBL" id="MJUW02000017">
    <property type="protein sequence ID" value="OQD46957.1"/>
    <property type="molecule type" value="Genomic_DNA"/>
</dbReference>
<keyword evidence="6" id="KW-0484">Methanogenesis</keyword>
<dbReference type="GO" id="GO:0006779">
    <property type="term" value="P:porphyrin-containing compound biosynthetic process"/>
    <property type="evidence" value="ECO:0007669"/>
    <property type="project" value="InterPro"/>
</dbReference>
<evidence type="ECO:0000313" key="8">
    <source>
        <dbReference type="EMBL" id="OQD46957.1"/>
    </source>
</evidence>